<evidence type="ECO:0000313" key="2">
    <source>
        <dbReference type="Proteomes" id="UP000515292"/>
    </source>
</evidence>
<proteinExistence type="predicted"/>
<dbReference type="KEGG" id="sand:H3309_13250"/>
<protein>
    <submittedName>
        <fullName evidence="1">Uncharacterized protein</fullName>
    </submittedName>
</protein>
<dbReference type="RefSeq" id="WP_182295155.1">
    <property type="nucleotide sequence ID" value="NZ_CP059851.1"/>
</dbReference>
<accession>A0A7G5IG18</accession>
<keyword evidence="2" id="KW-1185">Reference proteome</keyword>
<dbReference type="EMBL" id="CP059851">
    <property type="protein sequence ID" value="QMW22310.1"/>
    <property type="molecule type" value="Genomic_DNA"/>
</dbReference>
<dbReference type="Proteomes" id="UP000515292">
    <property type="component" value="Chromosome"/>
</dbReference>
<evidence type="ECO:0000313" key="1">
    <source>
        <dbReference type="EMBL" id="QMW22310.1"/>
    </source>
</evidence>
<dbReference type="AlphaFoldDB" id="A0A7G5IG18"/>
<reference evidence="1 2" key="1">
    <citation type="submission" date="2020-07" db="EMBL/GenBank/DDBJ databases">
        <title>Complete genome sequence for Sandaracinobacter sp. M6.</title>
        <authorList>
            <person name="Tang Y."/>
            <person name="Liu Q."/>
            <person name="Guo Z."/>
            <person name="Lei P."/>
            <person name="Huang B."/>
        </authorList>
    </citation>
    <scope>NUCLEOTIDE SEQUENCE [LARGE SCALE GENOMIC DNA]</scope>
    <source>
        <strain evidence="1 2">M6</strain>
    </source>
</reference>
<organism evidence="1 2">
    <name type="scientific">Sandaracinobacteroides saxicola</name>
    <dbReference type="NCBI Taxonomy" id="2759707"/>
    <lineage>
        <taxon>Bacteria</taxon>
        <taxon>Pseudomonadati</taxon>
        <taxon>Pseudomonadota</taxon>
        <taxon>Alphaproteobacteria</taxon>
        <taxon>Sphingomonadales</taxon>
        <taxon>Sphingosinicellaceae</taxon>
        <taxon>Sandaracinobacteroides</taxon>
    </lineage>
</organism>
<name>A0A7G5IG18_9SPHN</name>
<gene>
    <name evidence="1" type="ORF">H3309_13250</name>
</gene>
<sequence>MSLDRFAKGKRPAFYPTEGMDTMMSMILVLATELSAMRDRLDTVERVARDGGLAEAIEAFVPDQATLEAREKRRQELLARLYYLPRKEAAELAAQDDDARYGAVLTDIAAGRMD</sequence>